<name>A0A385PX32_9FIRM</name>
<dbReference type="AlphaFoldDB" id="A0A385PX32"/>
<dbReference type="GO" id="GO:0015074">
    <property type="term" value="P:DNA integration"/>
    <property type="evidence" value="ECO:0007669"/>
    <property type="project" value="InterPro"/>
</dbReference>
<dbReference type="PANTHER" id="PTHR10948:SF23">
    <property type="entry name" value="TRANSPOSASE INSI FOR INSERTION SEQUENCE ELEMENT IS30A-RELATED"/>
    <property type="match status" value="1"/>
</dbReference>
<evidence type="ECO:0000313" key="2">
    <source>
        <dbReference type="EMBL" id="AYA98660.1"/>
    </source>
</evidence>
<feature type="domain" description="Integrase catalytic" evidence="1">
    <location>
        <begin position="230"/>
        <end position="397"/>
    </location>
</feature>
<dbReference type="Proteomes" id="UP000265562">
    <property type="component" value="Chromosome"/>
</dbReference>
<gene>
    <name evidence="2" type="ORF">D4A81_01205</name>
</gene>
<dbReference type="GO" id="GO:0004803">
    <property type="term" value="F:transposase activity"/>
    <property type="evidence" value="ECO:0007669"/>
    <property type="project" value="TreeGrafter"/>
</dbReference>
<keyword evidence="3" id="KW-1185">Reference proteome</keyword>
<dbReference type="EMBL" id="CP032364">
    <property type="protein sequence ID" value="AYA98660.1"/>
    <property type="molecule type" value="Genomic_DNA"/>
</dbReference>
<dbReference type="OrthoDB" id="9776104at2"/>
<protein>
    <submittedName>
        <fullName evidence="2">IS30 family transposase</fullName>
    </submittedName>
</protein>
<organism evidence="2 3">
    <name type="scientific">Lachnoanaerobaculum umeaense</name>
    <dbReference type="NCBI Taxonomy" id="617123"/>
    <lineage>
        <taxon>Bacteria</taxon>
        <taxon>Bacillati</taxon>
        <taxon>Bacillota</taxon>
        <taxon>Clostridia</taxon>
        <taxon>Lachnospirales</taxon>
        <taxon>Lachnospiraceae</taxon>
        <taxon>Lachnoanaerobaculum</taxon>
    </lineage>
</organism>
<dbReference type="InterPro" id="IPR001584">
    <property type="entry name" value="Integrase_cat-core"/>
</dbReference>
<dbReference type="Pfam" id="PF13936">
    <property type="entry name" value="HTH_38"/>
    <property type="match status" value="1"/>
</dbReference>
<proteinExistence type="predicted"/>
<dbReference type="KEGG" id="lua:D4A81_01205"/>
<dbReference type="GO" id="GO:0032196">
    <property type="term" value="P:transposition"/>
    <property type="evidence" value="ECO:0007669"/>
    <property type="project" value="TreeGrafter"/>
</dbReference>
<evidence type="ECO:0000259" key="1">
    <source>
        <dbReference type="PROSITE" id="PS50994"/>
    </source>
</evidence>
<dbReference type="InterPro" id="IPR051917">
    <property type="entry name" value="Transposase-Integrase"/>
</dbReference>
<sequence>MKSLNSFYHLTLEDRHIILAGITNGSTKTAIAKTIGKNKSTVCKEIKLHRKLTHRCSMPLECNNYKKCPFGRKCTTECILFSPFYCKRRDRSPGACNGCSNRRHCRFDKYDYSPQDAWLDYRYTLVDSRQGVNLTAKQAKDLANTIAPLLKQGLSPYQILASHPELGISEKTLYNYIEGDVFHEIAGITVLDLRRQVSRKPSKKKSKKFKKRADNKHLIGRTYNDYKIYIDDNPNTLITQMDTVYNDETTGPFIQTFKFIPSGILFALYQTEKTSSAMKDGVNTLETILGKDVFRKYVNVLLTDRGCEFYAAKDMETDMDGSTRTRVFYCDPMQSGQKGSLENNHIQLRYILPKQTDLRSIGLTDQHSLNLVISHINSAPVEKFGGKSPLEVASFMYHDLYEKLMTFGIREIEKDRIILKPYLLKNR</sequence>
<evidence type="ECO:0000313" key="3">
    <source>
        <dbReference type="Proteomes" id="UP000265562"/>
    </source>
</evidence>
<dbReference type="PANTHER" id="PTHR10948">
    <property type="entry name" value="TRANSPOSASE"/>
    <property type="match status" value="1"/>
</dbReference>
<reference evidence="2 3" key="1">
    <citation type="submission" date="2018-09" db="EMBL/GenBank/DDBJ databases">
        <title>Genome sequencing of Lachnoanaerobaculum umeaense DSM 23576.</title>
        <authorList>
            <person name="Kook J.-K."/>
            <person name="Park S.-N."/>
            <person name="Lim Y.K."/>
        </authorList>
    </citation>
    <scope>NUCLEOTIDE SEQUENCE [LARGE SCALE GENOMIC DNA]</scope>
    <source>
        <strain evidence="3">DSM 23576 \ CCUG 58757</strain>
    </source>
</reference>
<dbReference type="GO" id="GO:0005829">
    <property type="term" value="C:cytosol"/>
    <property type="evidence" value="ECO:0007669"/>
    <property type="project" value="TreeGrafter"/>
</dbReference>
<accession>A0A385PX32</accession>
<dbReference type="PROSITE" id="PS50994">
    <property type="entry name" value="INTEGRASE"/>
    <property type="match status" value="1"/>
</dbReference>
<dbReference type="InterPro" id="IPR025246">
    <property type="entry name" value="IS30-like_HTH"/>
</dbReference>